<evidence type="ECO:0000256" key="3">
    <source>
        <dbReference type="SAM" id="SignalP"/>
    </source>
</evidence>
<dbReference type="RefSeq" id="WP_117600175.1">
    <property type="nucleotide sequence ID" value="NZ_BAABYI010000001.1"/>
</dbReference>
<dbReference type="InterPro" id="IPR013320">
    <property type="entry name" value="ConA-like_dom_sf"/>
</dbReference>
<dbReference type="SMART" id="SM00560">
    <property type="entry name" value="LamGL"/>
    <property type="match status" value="1"/>
</dbReference>
<keyword evidence="2" id="KW-1015">Disulfide bond</keyword>
<comment type="caution">
    <text evidence="5">The sequence shown here is derived from an EMBL/GenBank/DDBJ whole genome shotgun (WGS) entry which is preliminary data.</text>
</comment>
<feature type="chain" id="PRO_5017710835" evidence="3">
    <location>
        <begin position="22"/>
        <end position="278"/>
    </location>
</feature>
<protein>
    <submittedName>
        <fullName evidence="5">LamG domain-containing protein</fullName>
    </submittedName>
</protein>
<sequence length="278" mass="30996">MKKYIVSVASCLFALCMQSCFQDMDHPAFDYPESTGEVPTTPLKMYLPFDEEDIRDKGEWGFLVADNGNAKFVEDGIAGMAYQGAENAYILAKTPSILENNIPTIGDLTVAFWMRTTKNTSAQGLFSIPNSIKFWGNFDIFLENNNSETQAFFKVHIFNQTAKENDERWVEAKIDDIFGSEWVHLAFVYDGNTSTITVYRNGEGVFTKELPDCGKLKFNNVGASLAVGAFQFSTTPSLTSGAGAQTWAKNFPGQLDQFRLYDKVLTATEIQSIYSGKE</sequence>
<dbReference type="GO" id="GO:0004553">
    <property type="term" value="F:hydrolase activity, hydrolyzing O-glycosyl compounds"/>
    <property type="evidence" value="ECO:0007669"/>
    <property type="project" value="UniProtKB-ARBA"/>
</dbReference>
<evidence type="ECO:0000256" key="2">
    <source>
        <dbReference type="ARBA" id="ARBA00023157"/>
    </source>
</evidence>
<dbReference type="EMBL" id="QSVA01000006">
    <property type="protein sequence ID" value="RGN94551.1"/>
    <property type="molecule type" value="Genomic_DNA"/>
</dbReference>
<gene>
    <name evidence="5" type="ORF">DXB37_08250</name>
</gene>
<dbReference type="Pfam" id="PF13385">
    <property type="entry name" value="Laminin_G_3"/>
    <property type="match status" value="1"/>
</dbReference>
<dbReference type="Proteomes" id="UP000260759">
    <property type="component" value="Unassembled WGS sequence"/>
</dbReference>
<dbReference type="AlphaFoldDB" id="A0A3E5F021"/>
<dbReference type="InterPro" id="IPR006558">
    <property type="entry name" value="LamG-like"/>
</dbReference>
<feature type="signal peptide" evidence="3">
    <location>
        <begin position="1"/>
        <end position="21"/>
    </location>
</feature>
<feature type="domain" description="LamG-like jellyroll fold" evidence="4">
    <location>
        <begin position="106"/>
        <end position="268"/>
    </location>
</feature>
<evidence type="ECO:0000313" key="6">
    <source>
        <dbReference type="Proteomes" id="UP000260759"/>
    </source>
</evidence>
<evidence type="ECO:0000256" key="1">
    <source>
        <dbReference type="ARBA" id="ARBA00022729"/>
    </source>
</evidence>
<keyword evidence="1 3" id="KW-0732">Signal</keyword>
<organism evidence="5 6">
    <name type="scientific">Bacteroides uniformis</name>
    <dbReference type="NCBI Taxonomy" id="820"/>
    <lineage>
        <taxon>Bacteria</taxon>
        <taxon>Pseudomonadati</taxon>
        <taxon>Bacteroidota</taxon>
        <taxon>Bacteroidia</taxon>
        <taxon>Bacteroidales</taxon>
        <taxon>Bacteroidaceae</taxon>
        <taxon>Bacteroides</taxon>
    </lineage>
</organism>
<evidence type="ECO:0000313" key="5">
    <source>
        <dbReference type="EMBL" id="RGN94551.1"/>
    </source>
</evidence>
<evidence type="ECO:0000259" key="4">
    <source>
        <dbReference type="SMART" id="SM00560"/>
    </source>
</evidence>
<dbReference type="Gene3D" id="2.60.120.200">
    <property type="match status" value="1"/>
</dbReference>
<proteinExistence type="predicted"/>
<reference evidence="5 6" key="1">
    <citation type="submission" date="2018-08" db="EMBL/GenBank/DDBJ databases">
        <title>A genome reference for cultivated species of the human gut microbiota.</title>
        <authorList>
            <person name="Zou Y."/>
            <person name="Xue W."/>
            <person name="Luo G."/>
        </authorList>
    </citation>
    <scope>NUCLEOTIDE SEQUENCE [LARGE SCALE GENOMIC DNA]</scope>
    <source>
        <strain evidence="5 6">OM03-4</strain>
    </source>
</reference>
<dbReference type="GO" id="GO:0005975">
    <property type="term" value="P:carbohydrate metabolic process"/>
    <property type="evidence" value="ECO:0007669"/>
    <property type="project" value="UniProtKB-ARBA"/>
</dbReference>
<dbReference type="SUPFAM" id="SSF49899">
    <property type="entry name" value="Concanavalin A-like lectins/glucanases"/>
    <property type="match status" value="1"/>
</dbReference>
<name>A0A3E5F021_BACUN</name>
<accession>A0A3E5F021</accession>